<evidence type="ECO:0000313" key="1">
    <source>
        <dbReference type="Proteomes" id="UP000035642"/>
    </source>
</evidence>
<dbReference type="Proteomes" id="UP000035642">
    <property type="component" value="Unassembled WGS sequence"/>
</dbReference>
<reference evidence="2" key="2">
    <citation type="submission" date="2017-02" db="UniProtKB">
        <authorList>
            <consortium name="WormBaseParasite"/>
        </authorList>
    </citation>
    <scope>IDENTIFICATION</scope>
</reference>
<accession>A0A0K0DHW8</accession>
<protein>
    <submittedName>
        <fullName evidence="2">Secreted protein</fullName>
    </submittedName>
</protein>
<keyword evidence="1" id="KW-1185">Reference proteome</keyword>
<evidence type="ECO:0000313" key="2">
    <source>
        <dbReference type="WBParaSite" id="ACAC_0001083001-mRNA-1"/>
    </source>
</evidence>
<proteinExistence type="predicted"/>
<organism evidence="1 2">
    <name type="scientific">Angiostrongylus cantonensis</name>
    <name type="common">Rat lungworm</name>
    <dbReference type="NCBI Taxonomy" id="6313"/>
    <lineage>
        <taxon>Eukaryota</taxon>
        <taxon>Metazoa</taxon>
        <taxon>Ecdysozoa</taxon>
        <taxon>Nematoda</taxon>
        <taxon>Chromadorea</taxon>
        <taxon>Rhabditida</taxon>
        <taxon>Rhabditina</taxon>
        <taxon>Rhabditomorpha</taxon>
        <taxon>Strongyloidea</taxon>
        <taxon>Metastrongylidae</taxon>
        <taxon>Angiostrongylus</taxon>
    </lineage>
</organism>
<name>A0A0K0DHW8_ANGCA</name>
<dbReference type="WBParaSite" id="ACAC_0001083001-mRNA-1">
    <property type="protein sequence ID" value="ACAC_0001083001-mRNA-1"/>
    <property type="gene ID" value="ACAC_0001083001"/>
</dbReference>
<reference evidence="1" key="1">
    <citation type="submission" date="2012-09" db="EMBL/GenBank/DDBJ databases">
        <authorList>
            <person name="Martin A.A."/>
        </authorList>
    </citation>
    <scope>NUCLEOTIDE SEQUENCE</scope>
</reference>
<sequence>MNGAGRDGMPCKNVLTHVHADMRGFRRTCSCTKSRAAMVENVPRRTTKVALFLSAVVVVSTRVAVGGTVPWEAAMLLCTLTCNWCVADEEYKHASHQNSQHEIIRRRALLNVVFFPSEPIDGCFLIGSFQRSVLTLLEYDNVFCDKRFKCITHVVIVSIPYPGPTADPSVL</sequence>
<dbReference type="AlphaFoldDB" id="A0A0K0DHW8"/>